<dbReference type="AlphaFoldDB" id="A0A382KVN6"/>
<sequence>QLVSLGGSIAAKPSDSVDMGLPLAIEVEITVTEDLRERVEGSTPLFVVARDPDQPGPPIAVVRQVAENLPMTVSITDANLMLPGRSLVNLPRLKLIARVARGGDPIAQTGDIYGETLWNASTQGNKPVSIVIDSVFE</sequence>
<name>A0A382KVN6_9ZZZZ</name>
<dbReference type="InterPro" id="IPR056412">
    <property type="entry name" value="Ig_CycH"/>
</dbReference>
<reference evidence="2" key="1">
    <citation type="submission" date="2018-05" db="EMBL/GenBank/DDBJ databases">
        <authorList>
            <person name="Lanie J.A."/>
            <person name="Ng W.-L."/>
            <person name="Kazmierczak K.M."/>
            <person name="Andrzejewski T.M."/>
            <person name="Davidsen T.M."/>
            <person name="Wayne K.J."/>
            <person name="Tettelin H."/>
            <person name="Glass J.I."/>
            <person name="Rusch D."/>
            <person name="Podicherti R."/>
            <person name="Tsui H.-C.T."/>
            <person name="Winkler M.E."/>
        </authorList>
    </citation>
    <scope>NUCLEOTIDE SEQUENCE</scope>
</reference>
<organism evidence="2">
    <name type="scientific">marine metagenome</name>
    <dbReference type="NCBI Taxonomy" id="408172"/>
    <lineage>
        <taxon>unclassified sequences</taxon>
        <taxon>metagenomes</taxon>
        <taxon>ecological metagenomes</taxon>
    </lineage>
</organism>
<protein>
    <recommendedName>
        <fullName evidence="1">Cytochrome c-type biogenesis protein H Ig-like domain-containing protein</fullName>
    </recommendedName>
</protein>
<feature type="non-terminal residue" evidence="2">
    <location>
        <position position="1"/>
    </location>
</feature>
<proteinExistence type="predicted"/>
<accession>A0A382KVN6</accession>
<evidence type="ECO:0000259" key="1">
    <source>
        <dbReference type="Pfam" id="PF23892"/>
    </source>
</evidence>
<gene>
    <name evidence="2" type="ORF">METZ01_LOCUS279691</name>
</gene>
<dbReference type="Pfam" id="PF23892">
    <property type="entry name" value="Ig_CycH"/>
    <property type="match status" value="1"/>
</dbReference>
<feature type="domain" description="Cytochrome c-type biogenesis protein H Ig-like" evidence="1">
    <location>
        <begin position="25"/>
        <end position="133"/>
    </location>
</feature>
<evidence type="ECO:0000313" key="2">
    <source>
        <dbReference type="EMBL" id="SVC26837.1"/>
    </source>
</evidence>
<dbReference type="EMBL" id="UINC01082247">
    <property type="protein sequence ID" value="SVC26837.1"/>
    <property type="molecule type" value="Genomic_DNA"/>
</dbReference>